<dbReference type="RefSeq" id="WP_100365706.1">
    <property type="nucleotide sequence ID" value="NZ_PGFF01000001.1"/>
</dbReference>
<dbReference type="InterPro" id="IPR036390">
    <property type="entry name" value="WH_DNA-bd_sf"/>
</dbReference>
<dbReference type="Proteomes" id="UP000228758">
    <property type="component" value="Unassembled WGS sequence"/>
</dbReference>
<organism evidence="1 2">
    <name type="scientific">Diaminobutyricimonas aerilata</name>
    <dbReference type="NCBI Taxonomy" id="1162967"/>
    <lineage>
        <taxon>Bacteria</taxon>
        <taxon>Bacillati</taxon>
        <taxon>Actinomycetota</taxon>
        <taxon>Actinomycetes</taxon>
        <taxon>Micrococcales</taxon>
        <taxon>Microbacteriaceae</taxon>
        <taxon>Diaminobutyricimonas</taxon>
    </lineage>
</organism>
<protein>
    <recommendedName>
        <fullName evidence="3">DNA-binding MarR family transcriptional regulator</fullName>
    </recommendedName>
</protein>
<sequence>MADQRPIGYWLKLVDGLIEGRFADLLEEHGVTRRQWQLLNLLRRGPADVHRLDAAIAPFLAAGAGESSAEHLTELIESGWVAATPAGYELTDRGSVAVTRLGEVVDGMRDSIGRDVADEDYARTVTTLERMARNLGWTGADD</sequence>
<name>A0A2M9CP12_9MICO</name>
<dbReference type="OrthoDB" id="3697068at2"/>
<keyword evidence="2" id="KW-1185">Reference proteome</keyword>
<dbReference type="SUPFAM" id="SSF46785">
    <property type="entry name" value="Winged helix' DNA-binding domain"/>
    <property type="match status" value="1"/>
</dbReference>
<gene>
    <name evidence="1" type="ORF">CLV46_3240</name>
</gene>
<dbReference type="Gene3D" id="1.10.10.10">
    <property type="entry name" value="Winged helix-like DNA-binding domain superfamily/Winged helix DNA-binding domain"/>
    <property type="match status" value="1"/>
</dbReference>
<reference evidence="1 2" key="1">
    <citation type="submission" date="2017-11" db="EMBL/GenBank/DDBJ databases">
        <title>Genomic Encyclopedia of Archaeal and Bacterial Type Strains, Phase II (KMG-II): From Individual Species to Whole Genera.</title>
        <authorList>
            <person name="Goeker M."/>
        </authorList>
    </citation>
    <scope>NUCLEOTIDE SEQUENCE [LARGE SCALE GENOMIC DNA]</scope>
    <source>
        <strain evidence="1 2">DSM 27393</strain>
    </source>
</reference>
<accession>A0A2M9CP12</accession>
<evidence type="ECO:0008006" key="3">
    <source>
        <dbReference type="Google" id="ProtNLM"/>
    </source>
</evidence>
<evidence type="ECO:0000313" key="2">
    <source>
        <dbReference type="Proteomes" id="UP000228758"/>
    </source>
</evidence>
<comment type="caution">
    <text evidence="1">The sequence shown here is derived from an EMBL/GenBank/DDBJ whole genome shotgun (WGS) entry which is preliminary data.</text>
</comment>
<dbReference type="EMBL" id="PGFF01000001">
    <property type="protein sequence ID" value="PJJ73646.1"/>
    <property type="molecule type" value="Genomic_DNA"/>
</dbReference>
<evidence type="ECO:0000313" key="1">
    <source>
        <dbReference type="EMBL" id="PJJ73646.1"/>
    </source>
</evidence>
<dbReference type="InterPro" id="IPR036388">
    <property type="entry name" value="WH-like_DNA-bd_sf"/>
</dbReference>
<proteinExistence type="predicted"/>
<dbReference type="AlphaFoldDB" id="A0A2M9CP12"/>